<dbReference type="Proteomes" id="UP000653271">
    <property type="component" value="Unassembled WGS sequence"/>
</dbReference>
<dbReference type="EMBL" id="WAAB01004778">
    <property type="protein sequence ID" value="NWH71623.1"/>
    <property type="molecule type" value="Genomic_DNA"/>
</dbReference>
<comment type="caution">
    <text evidence="4">The sequence shown here is derived from an EMBL/GenBank/DDBJ whole genome shotgun (WGS) entry which is preliminary data.</text>
</comment>
<keyword evidence="5" id="KW-1185">Reference proteome</keyword>
<dbReference type="GO" id="GO:0045669">
    <property type="term" value="P:positive regulation of osteoblast differentiation"/>
    <property type="evidence" value="ECO:0007669"/>
    <property type="project" value="TreeGrafter"/>
</dbReference>
<keyword evidence="2" id="KW-0812">Transmembrane</keyword>
<keyword evidence="1" id="KW-1015">Disulfide bond</keyword>
<organism evidence="4 5">
    <name type="scientific">Piaya cayana</name>
    <name type="common">Common squirrel cuckoo</name>
    <dbReference type="NCBI Taxonomy" id="33601"/>
    <lineage>
        <taxon>Eukaryota</taxon>
        <taxon>Metazoa</taxon>
        <taxon>Chordata</taxon>
        <taxon>Craniata</taxon>
        <taxon>Vertebrata</taxon>
        <taxon>Euteleostomi</taxon>
        <taxon>Archelosauria</taxon>
        <taxon>Archosauria</taxon>
        <taxon>Dinosauria</taxon>
        <taxon>Saurischia</taxon>
        <taxon>Theropoda</taxon>
        <taxon>Coelurosauria</taxon>
        <taxon>Aves</taxon>
        <taxon>Neognathae</taxon>
        <taxon>Neoaves</taxon>
        <taxon>Otidimorphae</taxon>
        <taxon>Cuculiformes</taxon>
        <taxon>Coccyzidae</taxon>
        <taxon>Piaya</taxon>
    </lineage>
</organism>
<keyword evidence="2" id="KW-0472">Membrane</keyword>
<dbReference type="InterPro" id="IPR000742">
    <property type="entry name" value="EGF"/>
</dbReference>
<feature type="non-terminal residue" evidence="4">
    <location>
        <position position="156"/>
    </location>
</feature>
<evidence type="ECO:0000313" key="5">
    <source>
        <dbReference type="Proteomes" id="UP000653271"/>
    </source>
</evidence>
<keyword evidence="2" id="KW-1133">Transmembrane helix</keyword>
<dbReference type="PROSITE" id="PS00022">
    <property type="entry name" value="EGF_1"/>
    <property type="match status" value="1"/>
</dbReference>
<accession>A0A850WYH7</accession>
<dbReference type="InterPro" id="IPR032675">
    <property type="entry name" value="LRR_dom_sf"/>
</dbReference>
<feature type="disulfide bond" evidence="1">
    <location>
        <begin position="110"/>
        <end position="119"/>
    </location>
</feature>
<evidence type="ECO:0000256" key="1">
    <source>
        <dbReference type="PROSITE-ProRule" id="PRU00076"/>
    </source>
</evidence>
<dbReference type="AlphaFoldDB" id="A0A850WYH7"/>
<evidence type="ECO:0000259" key="3">
    <source>
        <dbReference type="PROSITE" id="PS50026"/>
    </source>
</evidence>
<dbReference type="Gene3D" id="3.80.10.10">
    <property type="entry name" value="Ribonuclease Inhibitor"/>
    <property type="match status" value="1"/>
</dbReference>
<feature type="non-terminal residue" evidence="4">
    <location>
        <position position="1"/>
    </location>
</feature>
<feature type="domain" description="EGF-like" evidence="3">
    <location>
        <begin position="78"/>
        <end position="120"/>
    </location>
</feature>
<protein>
    <submittedName>
        <fullName evidence="4">ARAID factor</fullName>
    </submittedName>
</protein>
<dbReference type="SUPFAM" id="SSF52058">
    <property type="entry name" value="L domain-like"/>
    <property type="match status" value="1"/>
</dbReference>
<gene>
    <name evidence="4" type="primary">Atraid</name>
    <name evidence="4" type="ORF">PIACAY_R08831</name>
</gene>
<dbReference type="PANTHER" id="PTHR15926:SF1">
    <property type="entry name" value="ALL-TRANS RETINOIC ACID-INDUCED DIFFERENTIATION FACTOR"/>
    <property type="match status" value="1"/>
</dbReference>
<keyword evidence="1" id="KW-0245">EGF-like domain</keyword>
<dbReference type="PROSITE" id="PS01186">
    <property type="entry name" value="EGF_2"/>
    <property type="match status" value="1"/>
</dbReference>
<evidence type="ECO:0000313" key="4">
    <source>
        <dbReference type="EMBL" id="NWH71623.1"/>
    </source>
</evidence>
<sequence length="156" mass="17031">LDLSNCSLRTLPPELDEAAAAIVLDLTENPLRALPDDSFRGFTHLQHLAVPLDLDCPGGSSAWEKMTIVESSRLCQGQQNPCNGSRELAWPCPENSACVPDGPGMVQCLCQSPFHGYKCLREGMFPTFLFCGILGAITLCLVLLLWGTQRRKAKTL</sequence>
<dbReference type="PANTHER" id="PTHR15926">
    <property type="entry name" value="ALL-TRANS RETINOIC ACID-INDUCED DIFFERENTIATION FACTOR"/>
    <property type="match status" value="1"/>
</dbReference>
<feature type="transmembrane region" description="Helical" evidence="2">
    <location>
        <begin position="124"/>
        <end position="146"/>
    </location>
</feature>
<evidence type="ECO:0000256" key="2">
    <source>
        <dbReference type="SAM" id="Phobius"/>
    </source>
</evidence>
<name>A0A850WYH7_PIACA</name>
<comment type="caution">
    <text evidence="1">Lacks conserved residue(s) required for the propagation of feature annotation.</text>
</comment>
<reference evidence="4" key="1">
    <citation type="submission" date="2019-09" db="EMBL/GenBank/DDBJ databases">
        <title>Bird 10,000 Genomes (B10K) Project - Family phase.</title>
        <authorList>
            <person name="Zhang G."/>
        </authorList>
    </citation>
    <scope>NUCLEOTIDE SEQUENCE</scope>
    <source>
        <strain evidence="4">B10K-DU-008-47</strain>
        <tissue evidence="4">Mixed tissue sample</tissue>
    </source>
</reference>
<dbReference type="PROSITE" id="PS50026">
    <property type="entry name" value="EGF_3"/>
    <property type="match status" value="1"/>
</dbReference>
<proteinExistence type="predicted"/>
<dbReference type="InterPro" id="IPR042350">
    <property type="entry name" value="ATRAID"/>
</dbReference>
<dbReference type="OrthoDB" id="9989713at2759"/>